<reference evidence="1 4" key="2">
    <citation type="submission" date="2020-08" db="EMBL/GenBank/DDBJ databases">
        <title>Genomic Encyclopedia of Type Strains, Phase IV (KMG-V): Genome sequencing to study the core and pangenomes of soil and plant-associated prokaryotes.</title>
        <authorList>
            <person name="Whitman W."/>
        </authorList>
    </citation>
    <scope>NUCLEOTIDE SEQUENCE [LARGE SCALE GENOMIC DNA]</scope>
    <source>
        <strain evidence="1 4">SEMIA 4059</strain>
    </source>
</reference>
<dbReference type="Proteomes" id="UP000526625">
    <property type="component" value="Unassembled WGS sequence"/>
</dbReference>
<dbReference type="Proteomes" id="UP000471190">
    <property type="component" value="Unassembled WGS sequence"/>
</dbReference>
<dbReference type="RefSeq" id="WP_015343025.1">
    <property type="nucleotide sequence ID" value="NZ_JAADZA010000054.1"/>
</dbReference>
<evidence type="ECO:0000313" key="3">
    <source>
        <dbReference type="Proteomes" id="UP000471190"/>
    </source>
</evidence>
<proteinExistence type="predicted"/>
<dbReference type="SUPFAM" id="SSF103515">
    <property type="entry name" value="Autotransporter"/>
    <property type="match status" value="1"/>
</dbReference>
<keyword evidence="4" id="KW-1185">Reference proteome</keyword>
<accession>A0A6P1CCG4</accession>
<evidence type="ECO:0000313" key="1">
    <source>
        <dbReference type="EMBL" id="MBB6492502.1"/>
    </source>
</evidence>
<evidence type="ECO:0000313" key="4">
    <source>
        <dbReference type="Proteomes" id="UP000526625"/>
    </source>
</evidence>
<evidence type="ECO:0000313" key="2">
    <source>
        <dbReference type="EMBL" id="NEV14819.1"/>
    </source>
</evidence>
<comment type="caution">
    <text evidence="2">The sequence shown here is derived from an EMBL/GenBank/DDBJ whole genome shotgun (WGS) entry which is preliminary data.</text>
</comment>
<reference evidence="2 3" key="1">
    <citation type="submission" date="2020-02" db="EMBL/GenBank/DDBJ databases">
        <title>Draft genome sequence of Rhizobium tropici.</title>
        <authorList>
            <person name="Khayi S."/>
            <person name="Jemo M."/>
        </authorList>
    </citation>
    <scope>NUCLEOTIDE SEQUENCE [LARGE SCALE GENOMIC DNA]</scope>
    <source>
        <strain evidence="2 3">A12</strain>
    </source>
</reference>
<sequence length="79" mass="8558">MIELADGIQGWRNSESRVSFAGGDSFLVSGTPIGRDAAKVSLGIGMKLSENADFGISYHGEFSKDVTENKARADFKLRF</sequence>
<organism evidence="2 3">
    <name type="scientific">Rhizobium tropici</name>
    <dbReference type="NCBI Taxonomy" id="398"/>
    <lineage>
        <taxon>Bacteria</taxon>
        <taxon>Pseudomonadati</taxon>
        <taxon>Pseudomonadota</taxon>
        <taxon>Alphaproteobacteria</taxon>
        <taxon>Hyphomicrobiales</taxon>
        <taxon>Rhizobiaceae</taxon>
        <taxon>Rhizobium/Agrobacterium group</taxon>
        <taxon>Rhizobium</taxon>
    </lineage>
</organism>
<dbReference type="NCBIfam" id="TIGR01414">
    <property type="entry name" value="autotrans_barl"/>
    <property type="match status" value="1"/>
</dbReference>
<dbReference type="InterPro" id="IPR036709">
    <property type="entry name" value="Autotransporte_beta_dom_sf"/>
</dbReference>
<dbReference type="EMBL" id="JACHBF010000007">
    <property type="protein sequence ID" value="MBB6492502.1"/>
    <property type="molecule type" value="Genomic_DNA"/>
</dbReference>
<protein>
    <submittedName>
        <fullName evidence="2">Autotransporter outer membrane beta-barrel domain-containing protein</fullName>
    </submittedName>
    <submittedName>
        <fullName evidence="1">Outer membrane autotransporter protein</fullName>
    </submittedName>
</protein>
<dbReference type="AlphaFoldDB" id="A0A6P1CCG4"/>
<dbReference type="Gene3D" id="2.40.128.130">
    <property type="entry name" value="Autotransporter beta-domain"/>
    <property type="match status" value="1"/>
</dbReference>
<dbReference type="EMBL" id="JAADZA010000054">
    <property type="protein sequence ID" value="NEV14819.1"/>
    <property type="molecule type" value="Genomic_DNA"/>
</dbReference>
<dbReference type="InterPro" id="IPR006315">
    <property type="entry name" value="OM_autotransptr_brl_dom"/>
</dbReference>
<dbReference type="GO" id="GO:0019867">
    <property type="term" value="C:outer membrane"/>
    <property type="evidence" value="ECO:0007669"/>
    <property type="project" value="InterPro"/>
</dbReference>
<name>A0A6P1CCG4_RHITR</name>
<gene>
    <name evidence="1" type="ORF">GGD45_002909</name>
    <name evidence="2" type="ORF">GXW80_27975</name>
</gene>